<evidence type="ECO:0000313" key="2">
    <source>
        <dbReference type="Proteomes" id="UP001262616"/>
    </source>
</evidence>
<name>A0AAE9LUL7_9MONO</name>
<organism evidence="1 2">
    <name type="scientific">Ixodes ricinus orinovirus-like virus 1</name>
    <dbReference type="NCBI Taxonomy" id="2950736"/>
    <lineage>
        <taxon>Viruses</taxon>
        <taxon>Riboviria</taxon>
        <taxon>Orthornavirae</taxon>
        <taxon>Negarnaviricota</taxon>
        <taxon>Haploviricotina</taxon>
        <taxon>Monjiviricetes</taxon>
        <taxon>Mononegavirales</taxon>
        <taxon>Nyamiviridae</taxon>
        <taxon>Formivirus</taxon>
        <taxon>Formivirus ixodis</taxon>
    </lineage>
</organism>
<reference evidence="1" key="1">
    <citation type="journal article" date="2022" name="Viruses">
        <title>Virome of Ixodes ricinus, Dermacentor reticulatus, and Haemaphysalis concinna Ticks from Croatia.</title>
        <authorList>
            <person name="Sameroff S."/>
            <person name="Tokarz R."/>
            <person name="Vucelja M."/>
            <person name="Jain K."/>
            <person name="Oleynik A."/>
            <person name="Boljfetic M."/>
            <person name="Bjedov L."/>
            <person name="Yates R.A."/>
            <person name="Margaletic J."/>
            <person name="Oura C.A.L."/>
            <person name="Lipkin W.I."/>
            <person name="Cvetko Krajinovic L."/>
            <person name="Markotic A."/>
        </authorList>
    </citation>
    <scope>NUCLEOTIDE SEQUENCE</scope>
    <source>
        <strain evidence="1">CT8</strain>
    </source>
</reference>
<dbReference type="Proteomes" id="UP001262616">
    <property type="component" value="Segment"/>
</dbReference>
<proteinExistence type="predicted"/>
<accession>A0AAE9LUL7</accession>
<keyword evidence="2" id="KW-1185">Reference proteome</keyword>
<protein>
    <submittedName>
        <fullName evidence="1">Glycoprotein</fullName>
    </submittedName>
</protein>
<evidence type="ECO:0000313" key="1">
    <source>
        <dbReference type="EMBL" id="USL85440.1"/>
    </source>
</evidence>
<sequence>MTSPLNEVIKKKRPPTQRRQINMARSSTTLHLLVSLCILVSSTALVVKKCQKRMGLSIYRLPALLRCNPVDDPRNVTIVLQSPNVKQHTAAAWKFSHVCRTSSGYTSFLGSQDCELVTSEKRTLSDSDVLQFKQGLCPIDGKPLVDNSTPALTCTHSWLRTILQHTCYCHREAANLYVITGHPVKADSSLKQSCLYEQGHCATTDNGLLTWTVDPNITEHGWLTVYKGPAQLSKELLTIDTLQTAFSIAGDTGEWTTTAEGYRFKEPGRRTRETDDTGSMIIDQARSDILSKLEYLTAKINGPLLSASEMCTYLKFLALHKTTSKETTTFYRNLLGTELIDVEVRGRYVLIWPCAEVTSWSVLTNLTKCHAEIPIQYLYNTEWKFGYLDPHSGDIVDGSLSVDCSREPLFYEDKGMLWSWHQNILHKLDTSTAFLLPHMKAVFSNLPVWSNTWPVDSTDYARVDRGSALLRTIEEAIDSRAATPVKPVPDAGDAWSRATGVGDWSSFYHPWILQVLRIWGYAGGMAYSIVVMRAFFRAKGGGEMTAYDEFKLRQRKGLL</sequence>
<dbReference type="EMBL" id="ON684369">
    <property type="protein sequence ID" value="USL85440.1"/>
    <property type="molecule type" value="Viral_cRNA"/>
</dbReference>